<evidence type="ECO:0000313" key="3">
    <source>
        <dbReference type="Proteomes" id="UP000236333"/>
    </source>
</evidence>
<evidence type="ECO:0000256" key="1">
    <source>
        <dbReference type="SAM" id="MobiDB-lite"/>
    </source>
</evidence>
<feature type="compositionally biased region" description="Basic residues" evidence="1">
    <location>
        <begin position="1"/>
        <end position="13"/>
    </location>
</feature>
<comment type="caution">
    <text evidence="2">The sequence shown here is derived from an EMBL/GenBank/DDBJ whole genome shotgun (WGS) entry which is preliminary data.</text>
</comment>
<dbReference type="AlphaFoldDB" id="A0A2J7ZFR9"/>
<feature type="non-terminal residue" evidence="2">
    <location>
        <position position="358"/>
    </location>
</feature>
<name>A0A2J7ZFR9_9CHLO</name>
<accession>A0A2J7ZFR9</accession>
<dbReference type="Proteomes" id="UP000236333">
    <property type="component" value="Unassembled WGS sequence"/>
</dbReference>
<feature type="region of interest" description="Disordered" evidence="1">
    <location>
        <begin position="1"/>
        <end position="25"/>
    </location>
</feature>
<dbReference type="OrthoDB" id="69177at2759"/>
<protein>
    <submittedName>
        <fullName evidence="2">Uncharacterized protein</fullName>
    </submittedName>
</protein>
<organism evidence="2 3">
    <name type="scientific">Tetrabaena socialis</name>
    <dbReference type="NCBI Taxonomy" id="47790"/>
    <lineage>
        <taxon>Eukaryota</taxon>
        <taxon>Viridiplantae</taxon>
        <taxon>Chlorophyta</taxon>
        <taxon>core chlorophytes</taxon>
        <taxon>Chlorophyceae</taxon>
        <taxon>CS clade</taxon>
        <taxon>Chlamydomonadales</taxon>
        <taxon>Tetrabaenaceae</taxon>
        <taxon>Tetrabaena</taxon>
    </lineage>
</organism>
<dbReference type="EMBL" id="PGGS01004135">
    <property type="protein sequence ID" value="PNG99098.1"/>
    <property type="molecule type" value="Genomic_DNA"/>
</dbReference>
<sequence>MGKTLAKQRKKAAKASLEDGPVGGGPGGPLAAIAKRLKYTLPTRKRVKLVPFISEALAASAWDDARTLLCLLQQQQDAAAAVAARPKQHQTSAMPDSHAEMPKLGAIMRWVRAADLAGTEAIAASLLAAIMRVAAGPPTTTAAAAAAEAGSASQQQAAVDPASGAALPVHRFPPWTPLHPAAAPSAAAPSAAAAVDPAAARGATDATSIPPAAAAATAAAGAAADGTAAAASNDSTIDGPPRRCSYAGRFAVVPLPPEYAGTNANGATAAATLLTAAAAAAAAPTLLPNLVRDLTMFCTEPGTIRFDAPHPPEPLLGRPAAARVEVPRVPGAFVVLGALSRGECRQIVACAEEMGFTV</sequence>
<gene>
    <name evidence="2" type="ORF">TSOC_015129</name>
</gene>
<evidence type="ECO:0000313" key="2">
    <source>
        <dbReference type="EMBL" id="PNG99098.1"/>
    </source>
</evidence>
<proteinExistence type="predicted"/>
<reference evidence="2 3" key="1">
    <citation type="journal article" date="2017" name="Mol. Biol. Evol.">
        <title>The 4-celled Tetrabaena socialis nuclear genome reveals the essential components for genetic control of cell number at the origin of multicellularity in the volvocine lineage.</title>
        <authorList>
            <person name="Featherston J."/>
            <person name="Arakaki Y."/>
            <person name="Hanschen E.R."/>
            <person name="Ferris P.J."/>
            <person name="Michod R.E."/>
            <person name="Olson B.J.S.C."/>
            <person name="Nozaki H."/>
            <person name="Durand P.M."/>
        </authorList>
    </citation>
    <scope>NUCLEOTIDE SEQUENCE [LARGE SCALE GENOMIC DNA]</scope>
    <source>
        <strain evidence="2 3">NIES-571</strain>
    </source>
</reference>
<keyword evidence="3" id="KW-1185">Reference proteome</keyword>